<dbReference type="AlphaFoldDB" id="T1JE61"/>
<dbReference type="FunFam" id="1.10.418.10:FF:000020">
    <property type="entry name" value="Cytospin-A isoform 1"/>
    <property type="match status" value="1"/>
</dbReference>
<dbReference type="Gene3D" id="1.10.418.10">
    <property type="entry name" value="Calponin-like domain"/>
    <property type="match status" value="1"/>
</dbReference>
<dbReference type="PROSITE" id="PS50021">
    <property type="entry name" value="CH"/>
    <property type="match status" value="1"/>
</dbReference>
<dbReference type="Pfam" id="PF00307">
    <property type="entry name" value="CH"/>
    <property type="match status" value="1"/>
</dbReference>
<dbReference type="InterPro" id="IPR001715">
    <property type="entry name" value="CH_dom"/>
</dbReference>
<dbReference type="PANTHER" id="PTHR23167">
    <property type="entry name" value="CALPONIN HOMOLOGY DOMAIN-CONTAINING PROTEIN DDB_G0272472-RELATED"/>
    <property type="match status" value="1"/>
</dbReference>
<dbReference type="EMBL" id="JH432116">
    <property type="status" value="NOT_ANNOTATED_CDS"/>
    <property type="molecule type" value="Genomic_DNA"/>
</dbReference>
<dbReference type="InterPro" id="IPR050540">
    <property type="entry name" value="F-actin_Monoox_Mical"/>
</dbReference>
<keyword evidence="2" id="KW-0175">Coiled coil</keyword>
<sequence length="170" mass="19299">MMISSIKTIIFDLTGNTLLKWCQNQTVGYHGVDITNFSSSWNDGLAFCALLHSFVPNKMSFVGLEAKNKRRNFTMAFKVAESVGIPCSLNVNDMIIRNENPDWHAVMDYVIAIYKRFMAVVLVSTKLRHGRIILSRVEKSSLRSPKMCVPLLTNKTLFLYCCAHFLATKQ</sequence>
<proteinExistence type="inferred from homology"/>
<dbReference type="HOGENOM" id="CLU_1572631_0_0_1"/>
<comment type="similarity">
    <text evidence="1">Belongs to the cytospin-A family.</text>
</comment>
<dbReference type="SUPFAM" id="SSF47576">
    <property type="entry name" value="Calponin-homology domain, CH-domain"/>
    <property type="match status" value="1"/>
</dbReference>
<evidence type="ECO:0000313" key="4">
    <source>
        <dbReference type="EnsemblMetazoa" id="SMAR012099-PA"/>
    </source>
</evidence>
<evidence type="ECO:0000313" key="5">
    <source>
        <dbReference type="Proteomes" id="UP000014500"/>
    </source>
</evidence>
<reference evidence="5" key="1">
    <citation type="submission" date="2011-05" db="EMBL/GenBank/DDBJ databases">
        <authorList>
            <person name="Richards S.R."/>
            <person name="Qu J."/>
            <person name="Jiang H."/>
            <person name="Jhangiani S.N."/>
            <person name="Agravi P."/>
            <person name="Goodspeed R."/>
            <person name="Gross S."/>
            <person name="Mandapat C."/>
            <person name="Jackson L."/>
            <person name="Mathew T."/>
            <person name="Pu L."/>
            <person name="Thornton R."/>
            <person name="Saada N."/>
            <person name="Wilczek-Boney K.B."/>
            <person name="Lee S."/>
            <person name="Kovar C."/>
            <person name="Wu Y."/>
            <person name="Scherer S.E."/>
            <person name="Worley K.C."/>
            <person name="Muzny D.M."/>
            <person name="Gibbs R."/>
        </authorList>
    </citation>
    <scope>NUCLEOTIDE SEQUENCE</scope>
    <source>
        <strain evidence="5">Brora</strain>
    </source>
</reference>
<evidence type="ECO:0000256" key="1">
    <source>
        <dbReference type="ARBA" id="ARBA00009452"/>
    </source>
</evidence>
<dbReference type="InterPro" id="IPR036872">
    <property type="entry name" value="CH_dom_sf"/>
</dbReference>
<keyword evidence="5" id="KW-1185">Reference proteome</keyword>
<dbReference type="Proteomes" id="UP000014500">
    <property type="component" value="Unassembled WGS sequence"/>
</dbReference>
<dbReference type="SMART" id="SM00033">
    <property type="entry name" value="CH"/>
    <property type="match status" value="1"/>
</dbReference>
<evidence type="ECO:0000256" key="2">
    <source>
        <dbReference type="ARBA" id="ARBA00023054"/>
    </source>
</evidence>
<feature type="domain" description="Calponin-homology (CH)" evidence="3">
    <location>
        <begin position="12"/>
        <end position="118"/>
    </location>
</feature>
<name>T1JE61_STRMM</name>
<dbReference type="eggNOG" id="KOG4678">
    <property type="taxonomic scope" value="Eukaryota"/>
</dbReference>
<dbReference type="PhylomeDB" id="T1JE61"/>
<reference evidence="4" key="2">
    <citation type="submission" date="2015-02" db="UniProtKB">
        <authorList>
            <consortium name="EnsemblMetazoa"/>
        </authorList>
    </citation>
    <scope>IDENTIFICATION</scope>
</reference>
<dbReference type="PANTHER" id="PTHR23167:SF69">
    <property type="entry name" value="FI18193P1"/>
    <property type="match status" value="1"/>
</dbReference>
<evidence type="ECO:0000259" key="3">
    <source>
        <dbReference type="PROSITE" id="PS50021"/>
    </source>
</evidence>
<dbReference type="EnsemblMetazoa" id="SMAR012099-RA">
    <property type="protein sequence ID" value="SMAR012099-PA"/>
    <property type="gene ID" value="SMAR012099"/>
</dbReference>
<accession>T1JE61</accession>
<organism evidence="4 5">
    <name type="scientific">Strigamia maritima</name>
    <name type="common">European centipede</name>
    <name type="synonym">Geophilus maritimus</name>
    <dbReference type="NCBI Taxonomy" id="126957"/>
    <lineage>
        <taxon>Eukaryota</taxon>
        <taxon>Metazoa</taxon>
        <taxon>Ecdysozoa</taxon>
        <taxon>Arthropoda</taxon>
        <taxon>Myriapoda</taxon>
        <taxon>Chilopoda</taxon>
        <taxon>Pleurostigmophora</taxon>
        <taxon>Geophilomorpha</taxon>
        <taxon>Linotaeniidae</taxon>
        <taxon>Strigamia</taxon>
    </lineage>
</organism>
<protein>
    <recommendedName>
        <fullName evidence="3">Calponin-homology (CH) domain-containing protein</fullName>
    </recommendedName>
</protein>